<feature type="coiled-coil region" evidence="23">
    <location>
        <begin position="2860"/>
        <end position="2912"/>
    </location>
</feature>
<dbReference type="InterPro" id="IPR013602">
    <property type="entry name" value="Dynein_heavy_linker"/>
</dbReference>
<evidence type="ECO:0000256" key="19">
    <source>
        <dbReference type="ARBA" id="ARBA00064100"/>
    </source>
</evidence>
<dbReference type="GO" id="GO:0045505">
    <property type="term" value="F:dynein intermediate chain binding"/>
    <property type="evidence" value="ECO:0007669"/>
    <property type="project" value="InterPro"/>
</dbReference>
<evidence type="ECO:0000256" key="1">
    <source>
        <dbReference type="ARBA" id="ARBA00004202"/>
    </source>
</evidence>
<name>A0A8C5ESU0_GOUWI</name>
<evidence type="ECO:0000313" key="26">
    <source>
        <dbReference type="Proteomes" id="UP000694680"/>
    </source>
</evidence>
<dbReference type="Proteomes" id="UP000694680">
    <property type="component" value="Chromosome 13"/>
</dbReference>
<reference evidence="25" key="2">
    <citation type="submission" date="2025-08" db="UniProtKB">
        <authorList>
            <consortium name="Ensembl"/>
        </authorList>
    </citation>
    <scope>IDENTIFICATION</scope>
</reference>
<keyword evidence="14" id="KW-0472">Membrane</keyword>
<keyword evidence="17" id="KW-0966">Cell projection</keyword>
<dbReference type="InterPro" id="IPR049400">
    <property type="entry name" value="DYNC2H1_AAA_dom"/>
</dbReference>
<dbReference type="GO" id="GO:0005524">
    <property type="term" value="F:ATP binding"/>
    <property type="evidence" value="ECO:0007669"/>
    <property type="project" value="UniProtKB-KW"/>
</dbReference>
<dbReference type="Pfam" id="PF18199">
    <property type="entry name" value="Dynein_C"/>
    <property type="match status" value="1"/>
</dbReference>
<dbReference type="FunFam" id="3.10.490.20:FF:000007">
    <property type="entry name" value="Dynein cytoplasmic 2 heavy chain 1"/>
    <property type="match status" value="1"/>
</dbReference>
<dbReference type="Gene3D" id="1.20.140.100">
    <property type="entry name" value="Dynein heavy chain, N-terminal domain 2"/>
    <property type="match status" value="1"/>
</dbReference>
<evidence type="ECO:0000256" key="5">
    <source>
        <dbReference type="ARBA" id="ARBA00022475"/>
    </source>
</evidence>
<keyword evidence="6" id="KW-0963">Cytoplasm</keyword>
<dbReference type="GO" id="GO:0005886">
    <property type="term" value="C:plasma membrane"/>
    <property type="evidence" value="ECO:0007669"/>
    <property type="project" value="UniProtKB-SubCell"/>
</dbReference>
<keyword evidence="10" id="KW-0067">ATP-binding</keyword>
<protein>
    <recommendedName>
        <fullName evidence="18">Cytoplasmic dynein 2 heavy chain 1</fullName>
    </recommendedName>
    <alternativeName>
        <fullName evidence="20">Cytoplasmic dynein 2 heavy chain</fullName>
    </alternativeName>
    <alternativeName>
        <fullName evidence="21">Dynein cytoplasmic heavy chain 2</fullName>
    </alternativeName>
    <alternativeName>
        <fullName evidence="22">Dynein heavy chain isotype 1B</fullName>
    </alternativeName>
</protein>
<evidence type="ECO:0000256" key="2">
    <source>
        <dbReference type="ARBA" id="ARBA00004430"/>
    </source>
</evidence>
<keyword evidence="9" id="KW-0970">Cilium biogenesis/degradation</keyword>
<dbReference type="Pfam" id="PF22597">
    <property type="entry name" value="DYN_lid"/>
    <property type="match status" value="1"/>
</dbReference>
<reference evidence="25" key="3">
    <citation type="submission" date="2025-09" db="UniProtKB">
        <authorList>
            <consortium name="Ensembl"/>
        </authorList>
    </citation>
    <scope>IDENTIFICATION</scope>
</reference>
<dbReference type="InterPro" id="IPR026983">
    <property type="entry name" value="DHC"/>
</dbReference>
<dbReference type="InterPro" id="IPR042219">
    <property type="entry name" value="AAA_lid_11_sf"/>
</dbReference>
<dbReference type="Gene3D" id="1.20.920.20">
    <property type="match status" value="1"/>
</dbReference>
<comment type="subcellular location">
    <subcellularLocation>
        <location evidence="1">Cell membrane</location>
        <topology evidence="1">Peripheral membrane protein</topology>
    </subcellularLocation>
    <subcellularLocation>
        <location evidence="2">Cytoplasm</location>
        <location evidence="2">Cytoskeleton</location>
        <location evidence="2">Cilium axoneme</location>
    </subcellularLocation>
</comment>
<dbReference type="Gene3D" id="3.40.50.300">
    <property type="entry name" value="P-loop containing nucleotide triphosphate hydrolases"/>
    <property type="match status" value="5"/>
</dbReference>
<dbReference type="GO" id="GO:0051959">
    <property type="term" value="F:dynein light intermediate chain binding"/>
    <property type="evidence" value="ECO:0007669"/>
    <property type="project" value="InterPro"/>
</dbReference>
<dbReference type="InterPro" id="IPR035699">
    <property type="entry name" value="AAA_6"/>
</dbReference>
<evidence type="ECO:0000256" key="6">
    <source>
        <dbReference type="ARBA" id="ARBA00022490"/>
    </source>
</evidence>
<dbReference type="InterPro" id="IPR042222">
    <property type="entry name" value="Dynein_2_N"/>
</dbReference>
<dbReference type="FunFam" id="1.20.920.20:FF:000002">
    <property type="entry name" value="Cytoplasmic dynein 1 heavy chain"/>
    <property type="match status" value="1"/>
</dbReference>
<dbReference type="GO" id="GO:0030030">
    <property type="term" value="P:cell projection organization"/>
    <property type="evidence" value="ECO:0007669"/>
    <property type="project" value="UniProtKB-KW"/>
</dbReference>
<dbReference type="GO" id="GO:0007018">
    <property type="term" value="P:microtubule-based movement"/>
    <property type="evidence" value="ECO:0007669"/>
    <property type="project" value="InterPro"/>
</dbReference>
<dbReference type="SUPFAM" id="SSF52540">
    <property type="entry name" value="P-loop containing nucleoside triphosphate hydrolases"/>
    <property type="match status" value="4"/>
</dbReference>
<evidence type="ECO:0000256" key="21">
    <source>
        <dbReference type="ARBA" id="ARBA00083259"/>
    </source>
</evidence>
<keyword evidence="8" id="KW-0547">Nucleotide-binding</keyword>
<comment type="subunit">
    <text evidence="19">The cytoplasmic dynein complex 2 is probably composed by a heavy chain DYNC2H1 homodimer and a number of DYNC2LI1 light intermediate chains.</text>
</comment>
<dbReference type="SMART" id="SM00382">
    <property type="entry name" value="AAA"/>
    <property type="match status" value="3"/>
</dbReference>
<evidence type="ECO:0000256" key="4">
    <source>
        <dbReference type="ARBA" id="ARBA00022473"/>
    </source>
</evidence>
<dbReference type="Pfam" id="PF12775">
    <property type="entry name" value="AAA_7"/>
    <property type="match status" value="1"/>
</dbReference>
<comment type="similarity">
    <text evidence="3">Belongs to the dynein heavy chain family.</text>
</comment>
<sequence>MPHGSEDARKSFILNTTANFYGIKPTSSWSNSLELNSFLDDGNEFVLSVSRHDSDLHLSNKIETLAHSKEKVLVFFKLYPTVITEDNLHQSLLVSSMLESPINTLYQAVKQVFAPVLLKDERWRSSFDPKLADLLSELELGLGSVVRQSGAQPSAKKANTEEDVLGILTPSDEFQYWTDLSKSAEKSSVRERALHFTDLFGSIQKEYEGLDSLSMSDVVDLVEQSRDTLDDVWRQTDYQPYPETRMVRLMDVIGGALGRYVQRKLSGLRIFEESFVSVRENLMTGVSICEQWVVACEHLTGQLLMYKYFPIETFWKQQALASSCVFEPFSGLHPLHYNPYTEVGCAKRNEYPLWRAAVAQFERLMAPSEQEVAGRLKSYISDVQDNPAQLLQVFQKHKELIRRPTINKELQSERENLLARLLDYNKGLKTDFESRCHGAPGEKSGPLIGRNLPEVVNKIVWVRQLLHKVEDSVRIAEALLSDLSGFKGFLRVCDDLLEVLRAYEQEQFEDWSRDIMSGLADTKSGISNHVMELDHVDGRLKILYSDRLVSLLREVRQLSALGFPIPAKIQQAANTADKFYRQAVILKQVAHFYNTIDQQMIRSQRPMMLGLALGFEQVIKSKDSEGKLQITWDNPKELEVYISKLQTAADKLSTENRKLRKWHTDFIDKVVTLMNVDLLRHQQRWKDGLQELRTGIATLEAQGFRPDDMQAWRQHWNHQLYKALEHQYQTGLEALNKNLPEIHIDLTFKQGRLQFRPPFEEVRARYFREMKRFISIPNQFKGVSAQGEEIIFSIMIDRNASGFLTIFSKAEDLFRRLQAVQRKFKDWVVLGQVDLEKLVEKHLISMQDWERNFKALKAKGKEAERLPSQEKVDCITVNCEPVKAVIDELIQKLFDILLLSLRKSIQGHTQTIDSFISDSMEALCNRPESMEEIGAANSKYNHIFASKPEILPQFQCAEEKNRLLRAVAGAGMDSLSSLRAKWDKLELVMESHQLMIKEQVDMMKSHVADRVTAYKADLERFKARWDQLKPKDDILDTGDQAALLSCLQTIRDKQQELQELELVRNKLIEDCSYFDLETPDFSLAEETKRDMEEYSQMWGLYEEWQQGFAEKAQEDWITFRSKTYIFEEFLFTWQDKLRKLDQYDKSEESTNVVPVLKYVRGEHLSQDHWLDMFRLLGLPRGTTLERLTFNDLLSVASIIIEKALELKDLNSRAQAEVTIREALRELDLWGAAATFTLTEYKDSSMRTLNLIKDWKDIVNQVGDNRCLLQSLKDSPYYHSFKDKVSLWEVRLSDLDEYLLSLNAIQRRWVYLEPIFGRGALPREEARFKRVDEDFRSIMSDIQRDSRVVSLSSRAGIRTSLVAILDQLQRCQKSLNEFLEEKRSAFPRFYFIGDDDLLEILGQATNPNVIQSHLKKLFAGIHSVVFDGESQHIVAMRSLDGEVVPLRNVVRISSLVEAWLSELSVEMKETLKHLLCECLFAGKKGEVDPSRFPSQILCLAEQIQFTEDVEKSLREQSLQQLELELKGKLEHYTKVDTSSDEKPNTESSVLQLKLKALILDIIHNISVVKQLNQEGVTTIDAWAWKKQLRFYMGPDKCCFMQMVDAQFSYTYEYQGNAAKLVHTPLTDKCYLTLTQAMKMGLGGNPYGPAGTGKTESVKALGALFGRQVLVFNCDEGIDVKSMGRIFVGLVKCGAWGCFDEFNRLEEAVLSAVSMQIQAIQDSLKHHKTTCELLGQEVALDPNSGVFITMNPAGKGYGGRQKLPDNLKQLFRPVAMSRPDNELIAEVIFYSEGFKNGETLGRKLVAIFNLARELLTPQQHYDWGLRALKTVLKACGSLLQQLRRTHDKDKIQENSLVVQALRMNTMSKLTFADSSRFDSLVKDVFSGVSFTNVEDQLLTQALEQVYKEAQLELIPSQLKKALELNEQLRQRMGVVIVGPSGAGKSTLWKMLRAALNKTGKVVKQYTMNPKAMPRQQLLGHIDMDTREWADGVLTHSARNVVRETQEVNSWIVCDGDIDPEWIESLNSVLDDNRLLTMPSGERIQFGPNVNFLFETHDLSCASPATISRMGMIFLSDEDIDVGALVKSWLRGQPEECRSNLENWLSDYFHKALDWVLKKNDFVVETSLIGTVFNCLSHLNAVSERGQFIVGVLRGMGGNLNFKTRKEFAKEVRAFLVWARESPPDPKRPLDTYYDSDREQLAAYTFLRPEGLTLEQLSHTHMLPVIETPGMQRGLHSFFPWLTAQHRQPFMVLGPEGCGKGMLLRYAFSRLRSTQVAVVHCSAQTSSRHVLQKLSQTCLLLSSNTGRVFRPKDCENLVLYLKDINLPKPDKWGTSNLIAFLQQVLTYKGFYDENLEWVSLESIQVVTSMSTGSSVGSHSLTSRFSSIVRICTIDYPDREQLQTIYSAYLQPVLQHSLGSQAAWASTGKTHQLAGSFVQLYEQIKAKLTVDDHSHYLFTPCILTEWVLSLLRYNLTAAQSTVTDSVLEVVAYEARRLFRDRLVSTKDIHTFDNILSSIIRGDWGSDALDNMSDGFYVTWGASEGVVMAPGQSLPPHGKQLGRLDSADLKQVIQKGVALYSRDNKELDLLLFWEVYEFVCRVDRVLSRPGGSLLLAGRSGVGRHTAACLVSHMHGYTLFTPKISRGYSLKQFNNDLKTVMQVAGLDGQQVVLLLEDSQFVHPAFLEMVNSLLSSGEVPGLYTPEELEPLLSSLKDAASQDGFTGPLYNYFSHRIQQNLHIVLIMDCSNSNFTINCESNPAFYRKCSVQWMEGWSESSMKKIPELLLEKTEPGVDQKEKEKSSKIKRSAQNELCRLFLLVHESCREHGATPSQYMAFLHVYMAIYSRKQNQLTTRQHHLQAGVSKLNEAKALVDDLKKRAAEQSALLKTKQQEADSALQEITTSMQNASDQKTEMEKIKGRMAQEVSKIEERKDKIDVELQEVQPLVDEAKRAVGNIRPESLSEIRSLRMPPDVIRDILEGVLRLMGIFDTSWVSMKSFLAKRGVREDIATFEARNITPEIRLSVEELLNRNKASFDPKNAKRASAAAAPLAAWVKANVQYSIVLEKIEPLEREQAGLMENLRKTESRKNKLEDQLNSVGAKVNELKEKFQCHTAEAAKLEAEVVKAQDTITAAQQLISQLDGEHTRWIAQVSEIKNELDTLPVRALLAAAFITYLSAASEDRRRHCLETWMAQSGLQKFDLRSFLCSESEQLIWKSEGLPSDDLSMENALVILQSVACPFLIDPSSRATEWLCTHLKQHRLEVINQQDSNFMTSLELAVRFGKTLIIQEMDGVEPVLYPLLRKDLIAQGPRYMVQIGEKIIDYNEDFRLFLATRNPSPYIPPDAVSVVTEVNFTTTRAGLRGQLLALTIQQEKPELETEKTKLLQQEEDKKIQLAQLEESLLETLATAQGNILENRELIDSLNQTKGSSALIQESLLESHRLQESLNQERDAYLPLAESASKMYFVITDLSKINNMYRFSLAAFLRLFQRALQTKTEEENTEARIAALEANLKNMVYEYVCRSLFKADQLMFALHFVKGMYPELFHENEWDVFTGSVVGEMLKEEDFPSWIDSERRGALAILKITFPALYQSLCLNDSHLWLSFQQSSQCEQEIPSSITKKITPFQQLLLVQAIRPDRLQSAMIAFVSKALDMKELSPPPLNLRRLYTETMESEPVLIIISPGADPSQELAELAAETISMGQGQADVALATLRECSRNGEWLCLKNLHLVTAWLPLLEKEVNVLRPKSGYRLWLTAEVHPRFTPILLQSSLKITYEAPPGLKRNLLRTYESWTPEQISKGGVLPRAQSLFCLAWFHAVCQERRNFIPQGWTKFYEFSLSDLRAGFEIIDRLFEGGKQFQWEFVRGLLESAIYGGRIDNPSDLRILHSYLEQFFSARLLSSSASAGQRKSRGGPQIFPSQINLPNSCSILDYRSIIENLPEDDRPAFFGLPANIERSSQRIISSQVISQLRVLSRSVATGLKFDRELWSHGLSPILNLWKTLNQDSVLIRQKVDPPTEGQKSPVLSFIALEQFNAIRMVQSIHQSLSALSKVIRGTQLLTPEVQKLASALLNQECPLTWQNKWEGPEDPMQYLRAVVTRAYAIQGWVERAGRDALLSNILDLSELFHPDTFLNALRQETARSMGCSMDSLVFVSSWRSPISQVKLQVKVGGLQLEGCSFDGVHLCENQHDSPSVSAVPPCHMAWVPQNSAADSTASDDSIWLPLYTNSERVNVVTHVSLPCGANPDQWIQSGAALFLKQH</sequence>
<gene>
    <name evidence="25" type="primary">dync2h1</name>
</gene>
<dbReference type="Gene3D" id="1.20.1270.280">
    <property type="match status" value="1"/>
</dbReference>
<evidence type="ECO:0000313" key="25">
    <source>
        <dbReference type="Ensembl" id="ENSGWIP00000024162.1"/>
    </source>
</evidence>
<reference evidence="25" key="1">
    <citation type="submission" date="2020-06" db="EMBL/GenBank/DDBJ databases">
        <authorList>
            <consortium name="Wellcome Sanger Institute Data Sharing"/>
        </authorList>
    </citation>
    <scope>NUCLEOTIDE SEQUENCE [LARGE SCALE GENOMIC DNA]</scope>
</reference>
<keyword evidence="7" id="KW-0493">Microtubule</keyword>
<dbReference type="Pfam" id="PF21264">
    <property type="entry name" value="DYNC2H1_AAA_dom"/>
    <property type="match status" value="1"/>
</dbReference>
<evidence type="ECO:0000256" key="14">
    <source>
        <dbReference type="ARBA" id="ARBA00023136"/>
    </source>
</evidence>
<keyword evidence="26" id="KW-1185">Reference proteome</keyword>
<evidence type="ECO:0000256" key="9">
    <source>
        <dbReference type="ARBA" id="ARBA00022794"/>
    </source>
</evidence>
<keyword evidence="12 23" id="KW-0175">Coiled coil</keyword>
<dbReference type="FunFam" id="3.40.50.300:FF:000710">
    <property type="entry name" value="Cytoplasmic dynein 2 heavy chain 1"/>
    <property type="match status" value="1"/>
</dbReference>
<dbReference type="InterPro" id="IPR027417">
    <property type="entry name" value="P-loop_NTPase"/>
</dbReference>
<dbReference type="FunFam" id="1.10.8.720:FF:000006">
    <property type="entry name" value="cytoplasmic dynein 2 heavy chain 1"/>
    <property type="match status" value="1"/>
</dbReference>
<feature type="domain" description="AAA+ ATPase" evidence="24">
    <location>
        <begin position="2243"/>
        <end position="2391"/>
    </location>
</feature>
<dbReference type="InterPro" id="IPR003593">
    <property type="entry name" value="AAA+_ATPase"/>
</dbReference>
<dbReference type="FunFam" id="3.40.50.300:FF:000071">
    <property type="entry name" value="Cytoplasmic dynein heavy chain 1"/>
    <property type="match status" value="1"/>
</dbReference>
<evidence type="ECO:0000256" key="17">
    <source>
        <dbReference type="ARBA" id="ARBA00023273"/>
    </source>
</evidence>
<dbReference type="Gene3D" id="1.20.58.1120">
    <property type="match status" value="1"/>
</dbReference>
<proteinExistence type="inferred from homology"/>
<dbReference type="Ensembl" id="ENSGWIT00000026442.1">
    <property type="protein sequence ID" value="ENSGWIP00000024162.1"/>
    <property type="gene ID" value="ENSGWIG00000012207.1"/>
</dbReference>
<dbReference type="GO" id="GO:0005858">
    <property type="term" value="C:axonemal dynein complex"/>
    <property type="evidence" value="ECO:0007669"/>
    <property type="project" value="TreeGrafter"/>
</dbReference>
<dbReference type="Gene3D" id="1.10.8.720">
    <property type="entry name" value="Region D6 of dynein motor"/>
    <property type="match status" value="1"/>
</dbReference>
<dbReference type="PANTHER" id="PTHR46532:SF15">
    <property type="entry name" value="CYTOPLASMIC DYNEIN 2 HEAVY CHAIN 1"/>
    <property type="match status" value="1"/>
</dbReference>
<dbReference type="Pfam" id="PF18198">
    <property type="entry name" value="AAA_lid_11"/>
    <property type="match status" value="1"/>
</dbReference>
<evidence type="ECO:0000256" key="22">
    <source>
        <dbReference type="ARBA" id="ARBA00083782"/>
    </source>
</evidence>
<organism evidence="25 26">
    <name type="scientific">Gouania willdenowi</name>
    <name type="common">Blunt-snouted clingfish</name>
    <name type="synonym">Lepadogaster willdenowi</name>
    <dbReference type="NCBI Taxonomy" id="441366"/>
    <lineage>
        <taxon>Eukaryota</taxon>
        <taxon>Metazoa</taxon>
        <taxon>Chordata</taxon>
        <taxon>Craniata</taxon>
        <taxon>Vertebrata</taxon>
        <taxon>Euteleostomi</taxon>
        <taxon>Actinopterygii</taxon>
        <taxon>Neopterygii</taxon>
        <taxon>Teleostei</taxon>
        <taxon>Neoteleostei</taxon>
        <taxon>Acanthomorphata</taxon>
        <taxon>Ovalentaria</taxon>
        <taxon>Blenniimorphae</taxon>
        <taxon>Blenniiformes</taxon>
        <taxon>Gobiesocoidei</taxon>
        <taxon>Gobiesocidae</taxon>
        <taxon>Gobiesocinae</taxon>
        <taxon>Gouania</taxon>
    </lineage>
</organism>
<dbReference type="InterPro" id="IPR024743">
    <property type="entry name" value="Dynein_HC_stalk"/>
</dbReference>
<dbReference type="Gene3D" id="6.10.140.1060">
    <property type="match status" value="1"/>
</dbReference>
<dbReference type="FunFam" id="1.10.8.1220:FF:000003">
    <property type="entry name" value="Dynein cytoplasmic 2 heavy chain 1"/>
    <property type="match status" value="1"/>
</dbReference>
<dbReference type="FunFam" id="3.40.50.300:FF:000706">
    <property type="entry name" value="Cytoplasmic dynein 2 heavy chain 1"/>
    <property type="match status" value="1"/>
</dbReference>
<dbReference type="InterPro" id="IPR041228">
    <property type="entry name" value="Dynein_C"/>
</dbReference>
<keyword evidence="13" id="KW-0969">Cilium</keyword>
<dbReference type="Pfam" id="PF12781">
    <property type="entry name" value="AAA_9"/>
    <property type="match status" value="1"/>
</dbReference>
<keyword evidence="5" id="KW-1003">Cell membrane</keyword>
<evidence type="ECO:0000256" key="8">
    <source>
        <dbReference type="ARBA" id="ARBA00022741"/>
    </source>
</evidence>
<dbReference type="Gene3D" id="3.10.490.20">
    <property type="match status" value="1"/>
</dbReference>
<dbReference type="Pfam" id="PF03028">
    <property type="entry name" value="Dynein_heavy"/>
    <property type="match status" value="1"/>
</dbReference>
<dbReference type="InterPro" id="IPR043160">
    <property type="entry name" value="Dynein_C_barrel"/>
</dbReference>
<dbReference type="Pfam" id="PF12777">
    <property type="entry name" value="MT"/>
    <property type="match status" value="1"/>
</dbReference>
<dbReference type="InterPro" id="IPR035706">
    <property type="entry name" value="AAA_9"/>
</dbReference>
<dbReference type="InterPro" id="IPR054354">
    <property type="entry name" value="DYNC2H1-like_lid"/>
</dbReference>
<evidence type="ECO:0000256" key="23">
    <source>
        <dbReference type="SAM" id="Coils"/>
    </source>
</evidence>
<dbReference type="FunFam" id="1.10.8.710:FF:000006">
    <property type="entry name" value="cytoplasmic dynein 2 heavy chain 1"/>
    <property type="match status" value="1"/>
</dbReference>
<evidence type="ECO:0000256" key="10">
    <source>
        <dbReference type="ARBA" id="ARBA00022840"/>
    </source>
</evidence>
<evidence type="ECO:0000256" key="13">
    <source>
        <dbReference type="ARBA" id="ARBA00023069"/>
    </source>
</evidence>
<keyword evidence="15" id="KW-0505">Motor protein</keyword>
<evidence type="ECO:0000256" key="7">
    <source>
        <dbReference type="ARBA" id="ARBA00022701"/>
    </source>
</evidence>
<dbReference type="InterPro" id="IPR042228">
    <property type="entry name" value="Dynein_linker_3"/>
</dbReference>
<accession>A0A8C5ESU0</accession>
<dbReference type="Gene3D" id="1.20.920.30">
    <property type="match status" value="1"/>
</dbReference>
<feature type="coiled-coil region" evidence="23">
    <location>
        <begin position="3069"/>
        <end position="3131"/>
    </location>
</feature>
<dbReference type="GO" id="GO:0008569">
    <property type="term" value="F:minus-end-directed microtubule motor activity"/>
    <property type="evidence" value="ECO:0007669"/>
    <property type="project" value="InterPro"/>
</dbReference>
<evidence type="ECO:0000259" key="24">
    <source>
        <dbReference type="SMART" id="SM00382"/>
    </source>
</evidence>
<evidence type="ECO:0000256" key="12">
    <source>
        <dbReference type="ARBA" id="ARBA00023054"/>
    </source>
</evidence>
<evidence type="ECO:0000256" key="20">
    <source>
        <dbReference type="ARBA" id="ARBA00078768"/>
    </source>
</evidence>
<evidence type="ECO:0000256" key="11">
    <source>
        <dbReference type="ARBA" id="ARBA00023017"/>
    </source>
</evidence>
<feature type="coiled-coil region" evidence="23">
    <location>
        <begin position="3486"/>
        <end position="3513"/>
    </location>
</feature>
<dbReference type="FunFam" id="1.20.1270.280:FF:000006">
    <property type="entry name" value="Dynein cytoplasmic 2 heavy chain 1"/>
    <property type="match status" value="1"/>
</dbReference>
<dbReference type="Pfam" id="PF08393">
    <property type="entry name" value="DHC_N2"/>
    <property type="match status" value="1"/>
</dbReference>
<dbReference type="FunFam" id="1.20.140.100:FF:000005">
    <property type="entry name" value="cytoplasmic dynein 2 heavy chain 1"/>
    <property type="match status" value="1"/>
</dbReference>
<dbReference type="InterPro" id="IPR013594">
    <property type="entry name" value="Dynein_heavy_tail"/>
</dbReference>
<dbReference type="FunFam" id="3.40.50.300:FF:001810">
    <property type="entry name" value="Cytoplasmic dynein 2 heavy chain 1"/>
    <property type="match status" value="1"/>
</dbReference>
<dbReference type="Pfam" id="PF08385">
    <property type="entry name" value="DHC_N1"/>
    <property type="match status" value="1"/>
</dbReference>
<dbReference type="InterPro" id="IPR043157">
    <property type="entry name" value="Dynein_AAA1S"/>
</dbReference>
<dbReference type="FunFam" id="3.40.50.300:FF:000598">
    <property type="entry name" value="Dynein cytoplasmic 2 heavy chain 1"/>
    <property type="match status" value="1"/>
</dbReference>
<feature type="domain" description="AAA+ ATPase" evidence="24">
    <location>
        <begin position="1641"/>
        <end position="1787"/>
    </location>
</feature>
<dbReference type="InterPro" id="IPR024317">
    <property type="entry name" value="Dynein_heavy_chain_D4_dom"/>
</dbReference>
<dbReference type="FunFam" id="1.20.920.30:FF:000006">
    <property type="entry name" value="Cytoplasmic dynein 2 heavy chain 1"/>
    <property type="match status" value="1"/>
</dbReference>
<keyword evidence="11" id="KW-0243">Dynein</keyword>
<evidence type="ECO:0000256" key="3">
    <source>
        <dbReference type="ARBA" id="ARBA00008887"/>
    </source>
</evidence>
<dbReference type="FunFam" id="3.20.180.20:FF:000002">
    <property type="entry name" value="Cytoplasmic dynein heavy chain 1"/>
    <property type="match status" value="1"/>
</dbReference>
<evidence type="ECO:0000256" key="16">
    <source>
        <dbReference type="ARBA" id="ARBA00023212"/>
    </source>
</evidence>
<dbReference type="InterPro" id="IPR041658">
    <property type="entry name" value="AAA_lid_11"/>
</dbReference>
<dbReference type="FunFam" id="1.20.58.1120:FF:000006">
    <property type="entry name" value="cytoplasmic dynein 2 heavy chain 1"/>
    <property type="match status" value="1"/>
</dbReference>
<dbReference type="InterPro" id="IPR004273">
    <property type="entry name" value="Dynein_heavy_D6_P-loop"/>
</dbReference>
<dbReference type="Gene3D" id="1.10.8.1220">
    <property type="match status" value="1"/>
</dbReference>
<evidence type="ECO:0000256" key="15">
    <source>
        <dbReference type="ARBA" id="ARBA00023175"/>
    </source>
</evidence>
<feature type="domain" description="AAA+ ATPase" evidence="24">
    <location>
        <begin position="1928"/>
        <end position="2083"/>
    </location>
</feature>
<dbReference type="Pfam" id="PF12774">
    <property type="entry name" value="AAA_6"/>
    <property type="match status" value="1"/>
</dbReference>
<dbReference type="Gene3D" id="3.20.180.20">
    <property type="entry name" value="Dynein heavy chain, N-terminal domain 2"/>
    <property type="match status" value="1"/>
</dbReference>
<dbReference type="GO" id="GO:0005874">
    <property type="term" value="C:microtubule"/>
    <property type="evidence" value="ECO:0007669"/>
    <property type="project" value="UniProtKB-KW"/>
</dbReference>
<keyword evidence="16" id="KW-0206">Cytoskeleton</keyword>
<keyword evidence="4" id="KW-0217">Developmental protein</keyword>
<dbReference type="Gene3D" id="1.10.8.710">
    <property type="match status" value="1"/>
</dbReference>
<evidence type="ECO:0000256" key="18">
    <source>
        <dbReference type="ARBA" id="ARBA00023902"/>
    </source>
</evidence>
<dbReference type="PANTHER" id="PTHR46532">
    <property type="entry name" value="MALE FERTILITY FACTOR KL5"/>
    <property type="match status" value="1"/>
</dbReference>
<dbReference type="Pfam" id="PF12780">
    <property type="entry name" value="AAA_8"/>
    <property type="match status" value="1"/>
</dbReference>